<sequence>MLTVSLGALLATTAGCADSEPTPSDVASDWVHAFTEFDRTALADLSCGELRADIKDDDYWREIRDSSSDRIVDIDVKEEKVDGDHAMVTVSVVTESNDSHDPSDRETNTDDLTLVRDLDGHWKACEEEDDHR</sequence>
<dbReference type="Proteomes" id="UP000645555">
    <property type="component" value="Unassembled WGS sequence"/>
</dbReference>
<evidence type="ECO:0000313" key="2">
    <source>
        <dbReference type="Proteomes" id="UP000645555"/>
    </source>
</evidence>
<gene>
    <name evidence="1" type="ORF">GCM10010515_74800</name>
</gene>
<proteinExistence type="predicted"/>
<reference evidence="1" key="1">
    <citation type="journal article" date="2014" name="Int. J. Syst. Evol. Microbiol.">
        <title>Complete genome sequence of Corynebacterium casei LMG S-19264T (=DSM 44701T), isolated from a smear-ripened cheese.</title>
        <authorList>
            <consortium name="US DOE Joint Genome Institute (JGI-PGF)"/>
            <person name="Walter F."/>
            <person name="Albersmeier A."/>
            <person name="Kalinowski J."/>
            <person name="Ruckert C."/>
        </authorList>
    </citation>
    <scope>NUCLEOTIDE SEQUENCE</scope>
    <source>
        <strain evidence="1">JCM 4956</strain>
    </source>
</reference>
<keyword evidence="2" id="KW-1185">Reference proteome</keyword>
<evidence type="ECO:0008006" key="3">
    <source>
        <dbReference type="Google" id="ProtNLM"/>
    </source>
</evidence>
<accession>A0A918U5H6</accession>
<protein>
    <recommendedName>
        <fullName evidence="3">DUF4878 domain-containing protein</fullName>
    </recommendedName>
</protein>
<evidence type="ECO:0000313" key="1">
    <source>
        <dbReference type="EMBL" id="GGX97428.1"/>
    </source>
</evidence>
<name>A0A918U5H6_9ACTN</name>
<comment type="caution">
    <text evidence="1">The sequence shown here is derived from an EMBL/GenBank/DDBJ whole genome shotgun (WGS) entry which is preliminary data.</text>
</comment>
<dbReference type="EMBL" id="BMWD01000049">
    <property type="protein sequence ID" value="GGX97428.1"/>
    <property type="molecule type" value="Genomic_DNA"/>
</dbReference>
<reference evidence="1" key="2">
    <citation type="submission" date="2020-09" db="EMBL/GenBank/DDBJ databases">
        <authorList>
            <person name="Sun Q."/>
            <person name="Ohkuma M."/>
        </authorList>
    </citation>
    <scope>NUCLEOTIDE SEQUENCE</scope>
    <source>
        <strain evidence="1">JCM 4956</strain>
    </source>
</reference>
<organism evidence="1 2">
    <name type="scientific">Streptomyces fructofermentans</name>
    <dbReference type="NCBI Taxonomy" id="152141"/>
    <lineage>
        <taxon>Bacteria</taxon>
        <taxon>Bacillati</taxon>
        <taxon>Actinomycetota</taxon>
        <taxon>Actinomycetes</taxon>
        <taxon>Kitasatosporales</taxon>
        <taxon>Streptomycetaceae</taxon>
        <taxon>Streptomyces</taxon>
    </lineage>
</organism>
<dbReference type="AlphaFoldDB" id="A0A918U5H6"/>